<evidence type="ECO:0000256" key="1">
    <source>
        <dbReference type="SAM" id="MobiDB-lite"/>
    </source>
</evidence>
<sequence length="344" mass="36217">MSSRTNAATPATPPSGPAPVDATSTNYMAGFNAGQSAASAAAAAAAKSEAKTSPGVVLTQDSRTGLIVTGVVTGIIVLFLAYYYLFRQSGFMPFTSRITSFLTYSIIVSLLTFGSFFIYQGIAGDRASSGNLAKTPVDSSTSATIPAASTPAQAGVNGGNYGLQWWMYIKDWDTKFGQEKTVITRGVKGSLNPYIYLHPTDNSLEVKIDYHQTSGNSAAASGDVFKCQLKNVPLQTWFAVGVSVSGRNVDIYRDGKLLRSCLLPGVPMTPTGDLGIMSNGGFSGNVIDVFSYARALTPSDAQTFFNAGTKGTSYTANTLPSKPFFGYSVNVGVTDSTGRVTKLF</sequence>
<feature type="region of interest" description="Disordered" evidence="1">
    <location>
        <begin position="1"/>
        <end position="20"/>
    </location>
</feature>
<feature type="transmembrane region" description="Helical" evidence="2">
    <location>
        <begin position="66"/>
        <end position="86"/>
    </location>
</feature>
<accession>A0A6C0HL45</accession>
<name>A0A6C0HL45_9ZZZZ</name>
<keyword evidence="2" id="KW-0812">Transmembrane</keyword>
<dbReference type="AlphaFoldDB" id="A0A6C0HL45"/>
<dbReference type="InterPro" id="IPR013320">
    <property type="entry name" value="ConA-like_dom_sf"/>
</dbReference>
<evidence type="ECO:0000313" key="3">
    <source>
        <dbReference type="EMBL" id="QHT81090.1"/>
    </source>
</evidence>
<proteinExistence type="predicted"/>
<organism evidence="3">
    <name type="scientific">viral metagenome</name>
    <dbReference type="NCBI Taxonomy" id="1070528"/>
    <lineage>
        <taxon>unclassified sequences</taxon>
        <taxon>metagenomes</taxon>
        <taxon>organismal metagenomes</taxon>
    </lineage>
</organism>
<keyword evidence="2" id="KW-0472">Membrane</keyword>
<protein>
    <recommendedName>
        <fullName evidence="4">Lectin/glucanase superfamily protein</fullName>
    </recommendedName>
</protein>
<keyword evidence="2" id="KW-1133">Transmembrane helix</keyword>
<reference evidence="3" key="1">
    <citation type="journal article" date="2020" name="Nature">
        <title>Giant virus diversity and host interactions through global metagenomics.</title>
        <authorList>
            <person name="Schulz F."/>
            <person name="Roux S."/>
            <person name="Paez-Espino D."/>
            <person name="Jungbluth S."/>
            <person name="Walsh D.A."/>
            <person name="Denef V.J."/>
            <person name="McMahon K.D."/>
            <person name="Konstantinidis K.T."/>
            <person name="Eloe-Fadrosh E.A."/>
            <person name="Kyrpides N.C."/>
            <person name="Woyke T."/>
        </authorList>
    </citation>
    <scope>NUCLEOTIDE SEQUENCE</scope>
    <source>
        <strain evidence="3">GVMAG-M-3300023184-135</strain>
    </source>
</reference>
<dbReference type="Gene3D" id="2.60.120.200">
    <property type="match status" value="1"/>
</dbReference>
<feature type="transmembrane region" description="Helical" evidence="2">
    <location>
        <begin position="98"/>
        <end position="119"/>
    </location>
</feature>
<evidence type="ECO:0008006" key="4">
    <source>
        <dbReference type="Google" id="ProtNLM"/>
    </source>
</evidence>
<evidence type="ECO:0000256" key="2">
    <source>
        <dbReference type="SAM" id="Phobius"/>
    </source>
</evidence>
<dbReference type="EMBL" id="MN739977">
    <property type="protein sequence ID" value="QHT81090.1"/>
    <property type="molecule type" value="Genomic_DNA"/>
</dbReference>
<dbReference type="SUPFAM" id="SSF49899">
    <property type="entry name" value="Concanavalin A-like lectins/glucanases"/>
    <property type="match status" value="1"/>
</dbReference>
<feature type="compositionally biased region" description="Low complexity" evidence="1">
    <location>
        <begin position="1"/>
        <end position="10"/>
    </location>
</feature>